<feature type="compositionally biased region" description="Polar residues" evidence="1">
    <location>
        <begin position="1"/>
        <end position="16"/>
    </location>
</feature>
<sequence>MSNHDSADYSWSSTLEKPNPSPHLRLSGLCDYLVRTSRRSRGVASSISYGGGGGHTRVWTCLANPTQMMIGSLPACAHEVYRYADPPQCGE</sequence>
<dbReference type="Proteomes" id="UP000094526">
    <property type="component" value="Unassembled WGS sequence"/>
</dbReference>
<dbReference type="VEuPathDB" id="FungiDB:CLCR_03212"/>
<reference evidence="3" key="1">
    <citation type="submission" date="2015-07" db="EMBL/GenBank/DDBJ databases">
        <authorList>
            <person name="Teixeira M.M."/>
            <person name="Souza R.C."/>
            <person name="Almeida L.G."/>
            <person name="Vicente V.A."/>
            <person name="de Hoog S."/>
            <person name="Bocca A.L."/>
            <person name="de Almeida S.R."/>
            <person name="Vasconcelos A.T."/>
            <person name="Felipe M.S."/>
        </authorList>
    </citation>
    <scope>NUCLEOTIDE SEQUENCE [LARGE SCALE GENOMIC DNA]</scope>
    <source>
        <strain evidence="3">KSF</strain>
    </source>
</reference>
<organism evidence="2 3">
    <name type="scientific">Cladophialophora carrionii</name>
    <dbReference type="NCBI Taxonomy" id="86049"/>
    <lineage>
        <taxon>Eukaryota</taxon>
        <taxon>Fungi</taxon>
        <taxon>Dikarya</taxon>
        <taxon>Ascomycota</taxon>
        <taxon>Pezizomycotina</taxon>
        <taxon>Eurotiomycetes</taxon>
        <taxon>Chaetothyriomycetidae</taxon>
        <taxon>Chaetothyriales</taxon>
        <taxon>Herpotrichiellaceae</taxon>
        <taxon>Cladophialophora</taxon>
    </lineage>
</organism>
<feature type="region of interest" description="Disordered" evidence="1">
    <location>
        <begin position="1"/>
        <end position="25"/>
    </location>
</feature>
<dbReference type="AlphaFoldDB" id="A0A1C1D182"/>
<accession>A0A1C1D182</accession>
<keyword evidence="3" id="KW-1185">Reference proteome</keyword>
<evidence type="ECO:0000313" key="2">
    <source>
        <dbReference type="EMBL" id="OCT54623.1"/>
    </source>
</evidence>
<dbReference type="EMBL" id="LGRB01000003">
    <property type="protein sequence ID" value="OCT54623.1"/>
    <property type="molecule type" value="Genomic_DNA"/>
</dbReference>
<protein>
    <submittedName>
        <fullName evidence="2">Uncharacterized protein</fullName>
    </submittedName>
</protein>
<name>A0A1C1D182_9EURO</name>
<proteinExistence type="predicted"/>
<comment type="caution">
    <text evidence="2">The sequence shown here is derived from an EMBL/GenBank/DDBJ whole genome shotgun (WGS) entry which is preliminary data.</text>
</comment>
<evidence type="ECO:0000256" key="1">
    <source>
        <dbReference type="SAM" id="MobiDB-lite"/>
    </source>
</evidence>
<evidence type="ECO:0000313" key="3">
    <source>
        <dbReference type="Proteomes" id="UP000094526"/>
    </source>
</evidence>
<gene>
    <name evidence="2" type="ORF">CLCR_03212</name>
</gene>